<evidence type="ECO:0008006" key="4">
    <source>
        <dbReference type="Google" id="ProtNLM"/>
    </source>
</evidence>
<evidence type="ECO:0000313" key="3">
    <source>
        <dbReference type="Proteomes" id="UP001576774"/>
    </source>
</evidence>
<evidence type="ECO:0000256" key="1">
    <source>
        <dbReference type="SAM" id="Phobius"/>
    </source>
</evidence>
<dbReference type="Proteomes" id="UP001576774">
    <property type="component" value="Unassembled WGS sequence"/>
</dbReference>
<keyword evidence="1" id="KW-0812">Transmembrane</keyword>
<name>A0ABV4X7S0_9CYAN</name>
<organism evidence="2 3">
    <name type="scientific">Floridaenema aerugineum BLCC-F46</name>
    <dbReference type="NCBI Taxonomy" id="3153654"/>
    <lineage>
        <taxon>Bacteria</taxon>
        <taxon>Bacillati</taxon>
        <taxon>Cyanobacteriota</taxon>
        <taxon>Cyanophyceae</taxon>
        <taxon>Oscillatoriophycideae</taxon>
        <taxon>Aerosakkonematales</taxon>
        <taxon>Aerosakkonemataceae</taxon>
        <taxon>Floridanema</taxon>
        <taxon>Floridanema aerugineum</taxon>
    </lineage>
</organism>
<reference evidence="2 3" key="1">
    <citation type="submission" date="2024-09" db="EMBL/GenBank/DDBJ databases">
        <title>Floridaenema gen nov. (Aerosakkonemataceae, Aerosakkonematales ord. nov., Cyanobacteria) from benthic tropical and subtropical fresh waters, with the description of four new species.</title>
        <authorList>
            <person name="Moretto J.A."/>
            <person name="Berthold D.E."/>
            <person name="Lefler F.W."/>
            <person name="Huang I.-S."/>
            <person name="Laughinghouse H. IV."/>
        </authorList>
    </citation>
    <scope>NUCLEOTIDE SEQUENCE [LARGE SCALE GENOMIC DNA]</scope>
    <source>
        <strain evidence="2 3">BLCC-F46</strain>
    </source>
</reference>
<keyword evidence="1" id="KW-0472">Membrane</keyword>
<feature type="transmembrane region" description="Helical" evidence="1">
    <location>
        <begin position="42"/>
        <end position="59"/>
    </location>
</feature>
<keyword evidence="1" id="KW-1133">Transmembrane helix</keyword>
<dbReference type="EMBL" id="JBHFNQ010000140">
    <property type="protein sequence ID" value="MFB2878838.1"/>
    <property type="molecule type" value="Genomic_DNA"/>
</dbReference>
<keyword evidence="3" id="KW-1185">Reference proteome</keyword>
<accession>A0ABV4X7S0</accession>
<gene>
    <name evidence="2" type="ORF">ACE1CC_18465</name>
</gene>
<sequence length="149" mass="17177">MRVIQQTFTLLTLRERPIAIWVLSSFTATIGLLIFLSSTPPVDWFGLFCIICANFMMFGSPEKMCLFDKSVNRVTFKQKGWLGNQHSHFPITKISLVEVEPFKLFGIQFYRLTLKLFSGERFYLTPIPSTDDRLLNNLASSIQEFILSL</sequence>
<proteinExistence type="predicted"/>
<dbReference type="RefSeq" id="WP_413271898.1">
    <property type="nucleotide sequence ID" value="NZ_JBHFNQ010000140.1"/>
</dbReference>
<comment type="caution">
    <text evidence="2">The sequence shown here is derived from an EMBL/GenBank/DDBJ whole genome shotgun (WGS) entry which is preliminary data.</text>
</comment>
<evidence type="ECO:0000313" key="2">
    <source>
        <dbReference type="EMBL" id="MFB2878838.1"/>
    </source>
</evidence>
<protein>
    <recommendedName>
        <fullName evidence="4">Photosystem I assembly protein Ycf4</fullName>
    </recommendedName>
</protein>
<feature type="transmembrane region" description="Helical" evidence="1">
    <location>
        <begin position="18"/>
        <end position="36"/>
    </location>
</feature>